<dbReference type="Pfam" id="PF00313">
    <property type="entry name" value="CSD"/>
    <property type="match status" value="1"/>
</dbReference>
<dbReference type="EMBL" id="BMHT01000002">
    <property type="protein sequence ID" value="GGF00225.1"/>
    <property type="molecule type" value="Genomic_DNA"/>
</dbReference>
<feature type="domain" description="CSD" evidence="2">
    <location>
        <begin position="125"/>
        <end position="186"/>
    </location>
</feature>
<dbReference type="PROSITE" id="PS51257">
    <property type="entry name" value="PROKAR_LIPOPROTEIN"/>
    <property type="match status" value="1"/>
</dbReference>
<reference evidence="4" key="1">
    <citation type="journal article" date="2019" name="Int. J. Syst. Evol. Microbiol.">
        <title>The Global Catalogue of Microorganisms (GCM) 10K type strain sequencing project: providing services to taxonomists for standard genome sequencing and annotation.</title>
        <authorList>
            <consortium name="The Broad Institute Genomics Platform"/>
            <consortium name="The Broad Institute Genome Sequencing Center for Infectious Disease"/>
            <person name="Wu L."/>
            <person name="Ma J."/>
        </authorList>
    </citation>
    <scope>NUCLEOTIDE SEQUENCE [LARGE SCALE GENOMIC DNA]</scope>
    <source>
        <strain evidence="4">CGMCC 1.15197</strain>
    </source>
</reference>
<evidence type="ECO:0000313" key="3">
    <source>
        <dbReference type="EMBL" id="GGF00225.1"/>
    </source>
</evidence>
<dbReference type="Gene3D" id="2.40.50.140">
    <property type="entry name" value="Nucleic acid-binding proteins"/>
    <property type="match status" value="1"/>
</dbReference>
<dbReference type="CDD" id="cd04458">
    <property type="entry name" value="CSP_CDS"/>
    <property type="match status" value="1"/>
</dbReference>
<dbReference type="PROSITE" id="PS51857">
    <property type="entry name" value="CSD_2"/>
    <property type="match status" value="1"/>
</dbReference>
<dbReference type="InterPro" id="IPR012340">
    <property type="entry name" value="NA-bd_OB-fold"/>
</dbReference>
<dbReference type="Proteomes" id="UP000632273">
    <property type="component" value="Unassembled WGS sequence"/>
</dbReference>
<evidence type="ECO:0000256" key="1">
    <source>
        <dbReference type="SAM" id="MobiDB-lite"/>
    </source>
</evidence>
<keyword evidence="4" id="KW-1185">Reference proteome</keyword>
<organism evidence="3 4">
    <name type="scientific">Hymenobacter cavernae</name>
    <dbReference type="NCBI Taxonomy" id="2044852"/>
    <lineage>
        <taxon>Bacteria</taxon>
        <taxon>Pseudomonadati</taxon>
        <taxon>Bacteroidota</taxon>
        <taxon>Cytophagia</taxon>
        <taxon>Cytophagales</taxon>
        <taxon>Hymenobacteraceae</taxon>
        <taxon>Hymenobacter</taxon>
    </lineage>
</organism>
<dbReference type="PRINTS" id="PR00050">
    <property type="entry name" value="COLDSHOCK"/>
</dbReference>
<dbReference type="InterPro" id="IPR002059">
    <property type="entry name" value="CSP_DNA-bd"/>
</dbReference>
<dbReference type="SMART" id="SM00357">
    <property type="entry name" value="CSP"/>
    <property type="match status" value="1"/>
</dbReference>
<sequence length="188" mass="21077">MRGCYGVNYSAVASVFNYTPASNPGTTGCLTYPLRKSMGRSQATFGKKENEKKRLKKRNDKADKKEERQANAKKGQSLDEMLAYVDENGNISATPPDPKKKKEINADDIRIVTQKQEDMEQEDPIRKGTVTFFNESKGYGFIKDSQSQESIFVHVNKLVSPIKENDKVNFEVEMGPKGPSAFNVKLEA</sequence>
<dbReference type="InterPro" id="IPR050181">
    <property type="entry name" value="Cold_shock_domain"/>
</dbReference>
<evidence type="ECO:0000313" key="4">
    <source>
        <dbReference type="Proteomes" id="UP000632273"/>
    </source>
</evidence>
<proteinExistence type="predicted"/>
<feature type="compositionally biased region" description="Basic and acidic residues" evidence="1">
    <location>
        <begin position="60"/>
        <end position="70"/>
    </location>
</feature>
<name>A0ABQ1TNZ3_9BACT</name>
<evidence type="ECO:0000259" key="2">
    <source>
        <dbReference type="PROSITE" id="PS51857"/>
    </source>
</evidence>
<protein>
    <recommendedName>
        <fullName evidence="2">CSD domain-containing protein</fullName>
    </recommendedName>
</protein>
<dbReference type="PANTHER" id="PTHR11544">
    <property type="entry name" value="COLD SHOCK DOMAIN CONTAINING PROTEINS"/>
    <property type="match status" value="1"/>
</dbReference>
<dbReference type="InterPro" id="IPR011129">
    <property type="entry name" value="CSD"/>
</dbReference>
<feature type="region of interest" description="Disordered" evidence="1">
    <location>
        <begin position="39"/>
        <end position="79"/>
    </location>
</feature>
<dbReference type="SUPFAM" id="SSF50249">
    <property type="entry name" value="Nucleic acid-binding proteins"/>
    <property type="match status" value="1"/>
</dbReference>
<gene>
    <name evidence="3" type="ORF">GCM10011383_08850</name>
</gene>
<accession>A0ABQ1TNZ3</accession>
<comment type="caution">
    <text evidence="3">The sequence shown here is derived from an EMBL/GenBank/DDBJ whole genome shotgun (WGS) entry which is preliminary data.</text>
</comment>